<dbReference type="PROSITE" id="PS51379">
    <property type="entry name" value="4FE4S_FER_2"/>
    <property type="match status" value="2"/>
</dbReference>
<reference evidence="12 13" key="1">
    <citation type="journal article" date="2012" name="BMC Microbiol.">
        <title>Genome sequence of Desulfitobacterium hafniense DCB-2, a Gram-positive anaerobe capable of dehalogenation and metal reduction.</title>
        <authorList>
            <person name="Kim S.H."/>
            <person name="Harzman C."/>
            <person name="Davis J.K."/>
            <person name="Hutcheson R."/>
            <person name="Broderick J.B."/>
            <person name="Marsh T.L."/>
            <person name="Tiedje J.M."/>
        </authorList>
    </citation>
    <scope>NUCLEOTIDE SEQUENCE [LARGE SCALE GENOMIC DNA]</scope>
    <source>
        <strain evidence="13">DSM 10664 / DCB-2</strain>
    </source>
</reference>
<dbReference type="Pfam" id="PF04055">
    <property type="entry name" value="Radical_SAM"/>
    <property type="match status" value="1"/>
</dbReference>
<keyword evidence="4" id="KW-0949">S-adenosyl-L-methionine</keyword>
<evidence type="ECO:0000256" key="5">
    <source>
        <dbReference type="ARBA" id="ARBA00022723"/>
    </source>
</evidence>
<dbReference type="GO" id="GO:0051539">
    <property type="term" value="F:4 iron, 4 sulfur cluster binding"/>
    <property type="evidence" value="ECO:0007669"/>
    <property type="project" value="UniProtKB-KW"/>
</dbReference>
<dbReference type="SUPFAM" id="SSF54862">
    <property type="entry name" value="4Fe-4S ferredoxins"/>
    <property type="match status" value="1"/>
</dbReference>
<keyword evidence="5" id="KW-0479">Metal-binding</keyword>
<dbReference type="SFLD" id="SFLDS00029">
    <property type="entry name" value="Radical_SAM"/>
    <property type="match status" value="1"/>
</dbReference>
<feature type="domain" description="4Fe-4S ferredoxin-type" evidence="10">
    <location>
        <begin position="75"/>
        <end position="103"/>
    </location>
</feature>
<evidence type="ECO:0000259" key="11">
    <source>
        <dbReference type="PROSITE" id="PS51918"/>
    </source>
</evidence>
<dbReference type="PROSITE" id="PS01087">
    <property type="entry name" value="RADICAL_ACTIVATING"/>
    <property type="match status" value="1"/>
</dbReference>
<dbReference type="InterPro" id="IPR040074">
    <property type="entry name" value="BssD/PflA/YjjW"/>
</dbReference>
<evidence type="ECO:0000313" key="12">
    <source>
        <dbReference type="EMBL" id="ACL19304.1"/>
    </source>
</evidence>
<organism evidence="12 13">
    <name type="scientific">Desulfitobacterium hafniense (strain DSM 10664 / DCB-2)</name>
    <dbReference type="NCBI Taxonomy" id="272564"/>
    <lineage>
        <taxon>Bacteria</taxon>
        <taxon>Bacillati</taxon>
        <taxon>Bacillota</taxon>
        <taxon>Clostridia</taxon>
        <taxon>Eubacteriales</taxon>
        <taxon>Desulfitobacteriaceae</taxon>
        <taxon>Desulfitobacterium</taxon>
    </lineage>
</organism>
<dbReference type="KEGG" id="dhd:Dhaf_1247"/>
<dbReference type="HOGENOM" id="CLU_058969_0_0_9"/>
<dbReference type="SFLD" id="SFLDG01118">
    <property type="entry name" value="activating_enzymes__group_2"/>
    <property type="match status" value="1"/>
</dbReference>
<dbReference type="GO" id="GO:0043365">
    <property type="term" value="F:[formate-C-acetyltransferase]-activating enzyme activity"/>
    <property type="evidence" value="ECO:0007669"/>
    <property type="project" value="UniProtKB-EC"/>
</dbReference>
<evidence type="ECO:0000256" key="2">
    <source>
        <dbReference type="ARBA" id="ARBA00009777"/>
    </source>
</evidence>
<dbReference type="Pfam" id="PF13353">
    <property type="entry name" value="Fer4_12"/>
    <property type="match status" value="1"/>
</dbReference>
<dbReference type="InterPro" id="IPR001989">
    <property type="entry name" value="Radical_activat_CS"/>
</dbReference>
<evidence type="ECO:0000259" key="10">
    <source>
        <dbReference type="PROSITE" id="PS51379"/>
    </source>
</evidence>
<comment type="similarity">
    <text evidence="2">Belongs to the organic radical-activating enzymes family.</text>
</comment>
<accession>B8G189</accession>
<dbReference type="EC" id="1.97.1.4" evidence="12"/>
<comment type="catalytic activity">
    <reaction evidence="9">
        <text>glycyl-[protein] + reduced [flavodoxin] + S-adenosyl-L-methionine = glycin-2-yl radical-[protein] + semiquinone [flavodoxin] + 5'-deoxyadenosine + L-methionine + H(+)</text>
        <dbReference type="Rhea" id="RHEA:61976"/>
        <dbReference type="Rhea" id="RHEA-COMP:10622"/>
        <dbReference type="Rhea" id="RHEA-COMP:14480"/>
        <dbReference type="Rhea" id="RHEA-COMP:15993"/>
        <dbReference type="Rhea" id="RHEA-COMP:15994"/>
        <dbReference type="ChEBI" id="CHEBI:15378"/>
        <dbReference type="ChEBI" id="CHEBI:17319"/>
        <dbReference type="ChEBI" id="CHEBI:29947"/>
        <dbReference type="ChEBI" id="CHEBI:32722"/>
        <dbReference type="ChEBI" id="CHEBI:57618"/>
        <dbReference type="ChEBI" id="CHEBI:57844"/>
        <dbReference type="ChEBI" id="CHEBI:59789"/>
        <dbReference type="ChEBI" id="CHEBI:140311"/>
    </reaction>
</comment>
<evidence type="ECO:0000256" key="8">
    <source>
        <dbReference type="ARBA" id="ARBA00023014"/>
    </source>
</evidence>
<evidence type="ECO:0000313" key="13">
    <source>
        <dbReference type="Proteomes" id="UP000007726"/>
    </source>
</evidence>
<dbReference type="Gene3D" id="3.20.20.70">
    <property type="entry name" value="Aldolase class I"/>
    <property type="match status" value="1"/>
</dbReference>
<evidence type="ECO:0000256" key="9">
    <source>
        <dbReference type="ARBA" id="ARBA00047365"/>
    </source>
</evidence>
<dbReference type="Proteomes" id="UP000007726">
    <property type="component" value="Chromosome"/>
</dbReference>
<dbReference type="PIRSF" id="PIRSF000371">
    <property type="entry name" value="PFL_act_enz"/>
    <property type="match status" value="1"/>
</dbReference>
<feature type="domain" description="4Fe-4S ferredoxin-type" evidence="10">
    <location>
        <begin position="44"/>
        <end position="74"/>
    </location>
</feature>
<dbReference type="RefSeq" id="WP_015943318.1">
    <property type="nucleotide sequence ID" value="NC_011830.1"/>
</dbReference>
<dbReference type="InterPro" id="IPR017896">
    <property type="entry name" value="4Fe4S_Fe-S-bd"/>
</dbReference>
<dbReference type="PROSITE" id="PS51918">
    <property type="entry name" value="RADICAL_SAM"/>
    <property type="match status" value="1"/>
</dbReference>
<dbReference type="InterPro" id="IPR058240">
    <property type="entry name" value="rSAM_sf"/>
</dbReference>
<dbReference type="PANTHER" id="PTHR30352:SF4">
    <property type="entry name" value="PYRUVATE FORMATE-LYASE 2-ACTIVATING ENZYME"/>
    <property type="match status" value="1"/>
</dbReference>
<dbReference type="CDD" id="cd01335">
    <property type="entry name" value="Radical_SAM"/>
    <property type="match status" value="1"/>
</dbReference>
<proteinExistence type="inferred from homology"/>
<dbReference type="InterPro" id="IPR034457">
    <property type="entry name" value="Organic_radical-activating"/>
</dbReference>
<dbReference type="SFLD" id="SFLDG01066">
    <property type="entry name" value="organic_radical-activating_enz"/>
    <property type="match status" value="1"/>
</dbReference>
<keyword evidence="8" id="KW-0411">Iron-sulfur</keyword>
<evidence type="ECO:0000256" key="1">
    <source>
        <dbReference type="ARBA" id="ARBA00001966"/>
    </source>
</evidence>
<evidence type="ECO:0000256" key="4">
    <source>
        <dbReference type="ARBA" id="ARBA00022691"/>
    </source>
</evidence>
<evidence type="ECO:0000256" key="3">
    <source>
        <dbReference type="ARBA" id="ARBA00022485"/>
    </source>
</evidence>
<dbReference type="NCBIfam" id="TIGR02494">
    <property type="entry name" value="PFLE_PFLC"/>
    <property type="match status" value="1"/>
</dbReference>
<protein>
    <submittedName>
        <fullName evidence="12">Glycyl-radical enzyme activating protein family</fullName>
        <ecNumber evidence="12">1.97.1.4</ecNumber>
    </submittedName>
</protein>
<keyword evidence="3" id="KW-0004">4Fe-4S</keyword>
<dbReference type="EMBL" id="CP001336">
    <property type="protein sequence ID" value="ACL19304.1"/>
    <property type="molecule type" value="Genomic_DNA"/>
</dbReference>
<dbReference type="SUPFAM" id="SSF102114">
    <property type="entry name" value="Radical SAM enzymes"/>
    <property type="match status" value="1"/>
</dbReference>
<dbReference type="InterPro" id="IPR007197">
    <property type="entry name" value="rSAM"/>
</dbReference>
<dbReference type="AlphaFoldDB" id="B8G189"/>
<name>B8G189_DESHD</name>
<comment type="cofactor">
    <cofactor evidence="1">
        <name>[4Fe-4S] cluster</name>
        <dbReference type="ChEBI" id="CHEBI:49883"/>
    </cofactor>
</comment>
<sequence>MEDLIFNIQRYCLHDGPGIRTVLFLKGCHLQCRWCSNPESQRFTRELIHKEATCIKCGTCVAKCPQQVFEIREGKLDITRQKCDFCGICVRECSTTSLEISGENPDFDKIMEIILQDKSYYDMSGGGVTLSGGEALAHRAFCRKILTLLKTENIHTAVETSGYTDTQTLIEMLPLIDLFLFDLKHISAEAHLRGTGKDNQLILDNLTTVVSAGANIIIRYTLIPGFNSQPEALSGIADLMKNLNLNEIDILPYHRLGAEKYKNSGRNYELAALLPPEHETMQEVKDYFIKRGIKRVTLY</sequence>
<dbReference type="PANTHER" id="PTHR30352">
    <property type="entry name" value="PYRUVATE FORMATE-LYASE-ACTIVATING ENZYME"/>
    <property type="match status" value="1"/>
</dbReference>
<keyword evidence="6 12" id="KW-0560">Oxidoreductase</keyword>
<gene>
    <name evidence="12" type="ordered locus">Dhaf_1247</name>
</gene>
<keyword evidence="7" id="KW-0408">Iron</keyword>
<dbReference type="InterPro" id="IPR012839">
    <property type="entry name" value="Organic_radical_activase"/>
</dbReference>
<evidence type="ECO:0000256" key="7">
    <source>
        <dbReference type="ARBA" id="ARBA00023004"/>
    </source>
</evidence>
<dbReference type="PROSITE" id="PS00198">
    <property type="entry name" value="4FE4S_FER_1"/>
    <property type="match status" value="1"/>
</dbReference>
<dbReference type="InterPro" id="IPR017900">
    <property type="entry name" value="4Fe4S_Fe_S_CS"/>
</dbReference>
<dbReference type="InterPro" id="IPR013785">
    <property type="entry name" value="Aldolase_TIM"/>
</dbReference>
<evidence type="ECO:0000256" key="6">
    <source>
        <dbReference type="ARBA" id="ARBA00023002"/>
    </source>
</evidence>
<dbReference type="Gene3D" id="3.30.70.20">
    <property type="match status" value="1"/>
</dbReference>
<feature type="domain" description="Radical SAM core" evidence="11">
    <location>
        <begin position="14"/>
        <end position="290"/>
    </location>
</feature>
<dbReference type="GO" id="GO:0046872">
    <property type="term" value="F:metal ion binding"/>
    <property type="evidence" value="ECO:0007669"/>
    <property type="project" value="UniProtKB-KW"/>
</dbReference>